<dbReference type="AlphaFoldDB" id="A0A2Z6AX85"/>
<dbReference type="Proteomes" id="UP000269883">
    <property type="component" value="Chromosome"/>
</dbReference>
<keyword evidence="2" id="KW-1133">Transmembrane helix</keyword>
<dbReference type="KEGG" id="dfl:DFE_1138"/>
<dbReference type="InterPro" id="IPR047676">
    <property type="entry name" value="FxLYD_dom"/>
</dbReference>
<keyword evidence="2" id="KW-0812">Transmembrane</keyword>
<keyword evidence="5" id="KW-1185">Reference proteome</keyword>
<dbReference type="NCBIfam" id="NF038353">
    <property type="entry name" value="FxLYD_dom"/>
    <property type="match status" value="1"/>
</dbReference>
<name>A0A2Z6AX85_9BACT</name>
<dbReference type="InterPro" id="IPR011723">
    <property type="entry name" value="Znf/thioredoxin_put"/>
</dbReference>
<protein>
    <submittedName>
        <fullName evidence="4">MJ0042 family finger-like protein</fullName>
    </submittedName>
</protein>
<dbReference type="Pfam" id="PF13717">
    <property type="entry name" value="Zn_ribbon_4"/>
    <property type="match status" value="1"/>
</dbReference>
<proteinExistence type="predicted"/>
<dbReference type="Pfam" id="PF11906">
    <property type="entry name" value="DUF3426"/>
    <property type="match status" value="1"/>
</dbReference>
<evidence type="ECO:0000313" key="5">
    <source>
        <dbReference type="Proteomes" id="UP000269883"/>
    </source>
</evidence>
<dbReference type="InterPro" id="IPR021834">
    <property type="entry name" value="DUF3426"/>
</dbReference>
<evidence type="ECO:0000259" key="3">
    <source>
        <dbReference type="Pfam" id="PF13717"/>
    </source>
</evidence>
<feature type="compositionally biased region" description="Acidic residues" evidence="1">
    <location>
        <begin position="43"/>
        <end position="65"/>
    </location>
</feature>
<feature type="domain" description="Zinc finger/thioredoxin putative" evidence="3">
    <location>
        <begin position="1"/>
        <end position="36"/>
    </location>
</feature>
<organism evidence="4 5">
    <name type="scientific">Desulfovibrio ferrophilus</name>
    <dbReference type="NCBI Taxonomy" id="241368"/>
    <lineage>
        <taxon>Bacteria</taxon>
        <taxon>Pseudomonadati</taxon>
        <taxon>Thermodesulfobacteriota</taxon>
        <taxon>Desulfovibrionia</taxon>
        <taxon>Desulfovibrionales</taxon>
        <taxon>Desulfovibrionaceae</taxon>
        <taxon>Desulfovibrio</taxon>
    </lineage>
</organism>
<evidence type="ECO:0000313" key="4">
    <source>
        <dbReference type="EMBL" id="BBD07864.1"/>
    </source>
</evidence>
<feature type="compositionally biased region" description="Acidic residues" evidence="1">
    <location>
        <begin position="72"/>
        <end position="90"/>
    </location>
</feature>
<feature type="transmembrane region" description="Helical" evidence="2">
    <location>
        <begin position="115"/>
        <end position="138"/>
    </location>
</feature>
<reference evidence="4 5" key="1">
    <citation type="journal article" date="2018" name="Sci. Adv.">
        <title>Multi-heme cytochromes provide a pathway for survival in energy-limited environments.</title>
        <authorList>
            <person name="Deng X."/>
            <person name="Dohmae N."/>
            <person name="Nealson K.H."/>
            <person name="Hashimoto K."/>
            <person name="Okamoto A."/>
        </authorList>
    </citation>
    <scope>NUCLEOTIDE SEQUENCE [LARGE SCALE GENOMIC DNA]</scope>
    <source>
        <strain evidence="4 5">IS5</strain>
    </source>
</reference>
<evidence type="ECO:0000256" key="2">
    <source>
        <dbReference type="SAM" id="Phobius"/>
    </source>
</evidence>
<dbReference type="RefSeq" id="WP_126377482.1">
    <property type="nucleotide sequence ID" value="NZ_AP017378.1"/>
</dbReference>
<gene>
    <name evidence="4" type="ORF">DFE_1138</name>
</gene>
<accession>A0A2Z6AX85</accession>
<sequence>MIVECSNCHSTFNLPDELIPSEGRKVKCSVCDNVFDVAPEGAGEPEEDFTTAPFDADEDVSDEDLGSALDDAFSDDESDDEEPEDSDDDGAGGLGFDLDVAPKKSKKDLGGKGKLIGMIAAGVLLLLLLAGGGLYFFAPGVIGMAPEEQETQAEDPMLMAEQVKNIYLEGIRQYYVDNDKTGRVFVVEGKAVNQFDKPKELIEVEANLYDASDAVLDSVRLKCGNTLSLFQLQVLSRDEIEAALSDEAGIGANNVNLQNGQQVPFMIVFFDPADTVAEFNVSVVAAQDVTGL</sequence>
<dbReference type="NCBIfam" id="TIGR02098">
    <property type="entry name" value="MJ0042_CXXC"/>
    <property type="match status" value="1"/>
</dbReference>
<dbReference type="EMBL" id="AP017378">
    <property type="protein sequence ID" value="BBD07864.1"/>
    <property type="molecule type" value="Genomic_DNA"/>
</dbReference>
<evidence type="ECO:0000256" key="1">
    <source>
        <dbReference type="SAM" id="MobiDB-lite"/>
    </source>
</evidence>
<feature type="region of interest" description="Disordered" evidence="1">
    <location>
        <begin position="39"/>
        <end position="99"/>
    </location>
</feature>
<dbReference type="OrthoDB" id="5506264at2"/>
<keyword evidence="2" id="KW-0472">Membrane</keyword>